<dbReference type="InterPro" id="IPR043519">
    <property type="entry name" value="NT_sf"/>
</dbReference>
<comment type="cofactor">
    <cofactor evidence="1">
        <name>Mg(2+)</name>
        <dbReference type="ChEBI" id="CHEBI:18420"/>
    </cofactor>
</comment>
<dbReference type="InterPro" id="IPR002646">
    <property type="entry name" value="PolA_pol_head_dom"/>
</dbReference>
<evidence type="ECO:0000259" key="9">
    <source>
        <dbReference type="Pfam" id="PF01743"/>
    </source>
</evidence>
<evidence type="ECO:0000256" key="8">
    <source>
        <dbReference type="RuleBase" id="RU003953"/>
    </source>
</evidence>
<evidence type="ECO:0000256" key="6">
    <source>
        <dbReference type="ARBA" id="ARBA00022741"/>
    </source>
</evidence>
<feature type="domain" description="tRNA nucleotidyltransferase/poly(A) polymerase RNA and SrmB- binding" evidence="10">
    <location>
        <begin position="186"/>
        <end position="239"/>
    </location>
</feature>
<evidence type="ECO:0000256" key="3">
    <source>
        <dbReference type="ARBA" id="ARBA00022694"/>
    </source>
</evidence>
<reference evidence="11 12" key="1">
    <citation type="journal article" date="2011" name="J. Bacteriol.">
        <title>Genome sequence of the ethanol-producing Zymomonas mobilis subsp. pomaceae lectotype strain ATCC 29192.</title>
        <authorList>
            <person name="Kouvelis V.N."/>
            <person name="Davenport K.W."/>
            <person name="Brettin T.S."/>
            <person name="Bruce D."/>
            <person name="Detter C."/>
            <person name="Han C.S."/>
            <person name="Nolan M."/>
            <person name="Tapia R."/>
            <person name="Damoulaki A."/>
            <person name="Kyrpides N.C."/>
            <person name="Typas M.A."/>
            <person name="Pappas K.M."/>
        </authorList>
    </citation>
    <scope>NUCLEOTIDE SEQUENCE [LARGE SCALE GENOMIC DNA]</scope>
    <source>
        <strain evidence="12">ATCC 29192 / DSM 22645 / JCM 10191 / CCUG 17912 / NBRC 13757 / NCIMB 11200 / NRRL B-4491 / Barker I</strain>
    </source>
</reference>
<organism evidence="11 12">
    <name type="scientific">Zymomonas mobilis subsp. pomaceae (strain ATCC 29192 / DSM 22645 / JCM 10191 / CCUG 17912 / NBRC 13757 / NCIMB 11200 / NRRL B-4491 / Barker I)</name>
    <dbReference type="NCBI Taxonomy" id="579138"/>
    <lineage>
        <taxon>Bacteria</taxon>
        <taxon>Pseudomonadati</taxon>
        <taxon>Pseudomonadota</taxon>
        <taxon>Alphaproteobacteria</taxon>
        <taxon>Sphingomonadales</taxon>
        <taxon>Zymomonadaceae</taxon>
        <taxon>Zymomonas</taxon>
    </lineage>
</organism>
<dbReference type="CDD" id="cd05398">
    <property type="entry name" value="NT_ClassII-CCAase"/>
    <property type="match status" value="1"/>
</dbReference>
<dbReference type="EMBL" id="CP002865">
    <property type="protein sequence ID" value="AEI37133.1"/>
    <property type="molecule type" value="Genomic_DNA"/>
</dbReference>
<accession>F8EU53</accession>
<evidence type="ECO:0000313" key="12">
    <source>
        <dbReference type="Proteomes" id="UP000000491"/>
    </source>
</evidence>
<dbReference type="eggNOG" id="COG0617">
    <property type="taxonomic scope" value="Bacteria"/>
</dbReference>
<proteinExistence type="inferred from homology"/>
<dbReference type="STRING" id="579138.Zymop_0230"/>
<name>F8EU53_ZYMMT</name>
<keyword evidence="2 8" id="KW-0808">Transferase</keyword>
<dbReference type="SUPFAM" id="SSF81891">
    <property type="entry name" value="Poly A polymerase C-terminal region-like"/>
    <property type="match status" value="1"/>
</dbReference>
<evidence type="ECO:0000256" key="2">
    <source>
        <dbReference type="ARBA" id="ARBA00022679"/>
    </source>
</evidence>
<dbReference type="KEGG" id="zmp:Zymop_0230"/>
<dbReference type="Proteomes" id="UP000000491">
    <property type="component" value="Chromosome"/>
</dbReference>
<evidence type="ECO:0000256" key="5">
    <source>
        <dbReference type="ARBA" id="ARBA00022723"/>
    </source>
</evidence>
<keyword evidence="7" id="KW-0460">Magnesium</keyword>
<dbReference type="GO" id="GO:0046872">
    <property type="term" value="F:metal ion binding"/>
    <property type="evidence" value="ECO:0007669"/>
    <property type="project" value="UniProtKB-KW"/>
</dbReference>
<dbReference type="GO" id="GO:0008033">
    <property type="term" value="P:tRNA processing"/>
    <property type="evidence" value="ECO:0007669"/>
    <property type="project" value="UniProtKB-KW"/>
</dbReference>
<dbReference type="Gene3D" id="3.30.460.10">
    <property type="entry name" value="Beta Polymerase, domain 2"/>
    <property type="match status" value="1"/>
</dbReference>
<dbReference type="Pfam" id="PF12627">
    <property type="entry name" value="PolyA_pol_RNAbd"/>
    <property type="match status" value="1"/>
</dbReference>
<evidence type="ECO:0000259" key="10">
    <source>
        <dbReference type="Pfam" id="PF12627"/>
    </source>
</evidence>
<dbReference type="InterPro" id="IPR032828">
    <property type="entry name" value="PolyA_RNA-bd"/>
</dbReference>
<dbReference type="RefSeq" id="WP_013933533.1">
    <property type="nucleotide sequence ID" value="NC_015709.1"/>
</dbReference>
<protein>
    <submittedName>
        <fullName evidence="11">Polynucleotide adenylyltransferase region</fullName>
    </submittedName>
</protein>
<keyword evidence="4 11" id="KW-0548">Nucleotidyltransferase</keyword>
<dbReference type="GO" id="GO:0000166">
    <property type="term" value="F:nucleotide binding"/>
    <property type="evidence" value="ECO:0007669"/>
    <property type="project" value="UniProtKB-KW"/>
</dbReference>
<evidence type="ECO:0000313" key="11">
    <source>
        <dbReference type="EMBL" id="AEI37133.1"/>
    </source>
</evidence>
<evidence type="ECO:0000256" key="1">
    <source>
        <dbReference type="ARBA" id="ARBA00001946"/>
    </source>
</evidence>
<keyword evidence="6" id="KW-0547">Nucleotide-binding</keyword>
<dbReference type="InterPro" id="IPR050264">
    <property type="entry name" value="Bact_CCA-adding_enz_type3_sf"/>
</dbReference>
<feature type="domain" description="Poly A polymerase head" evidence="9">
    <location>
        <begin position="30"/>
        <end position="152"/>
    </location>
</feature>
<keyword evidence="8" id="KW-0694">RNA-binding</keyword>
<keyword evidence="3" id="KW-0819">tRNA processing</keyword>
<dbReference type="HOGENOM" id="CLU_015961_2_3_5"/>
<dbReference type="SUPFAM" id="SSF81301">
    <property type="entry name" value="Nucleotidyltransferase"/>
    <property type="match status" value="1"/>
</dbReference>
<dbReference type="GO" id="GO:0016779">
    <property type="term" value="F:nucleotidyltransferase activity"/>
    <property type="evidence" value="ECO:0007669"/>
    <property type="project" value="UniProtKB-KW"/>
</dbReference>
<evidence type="ECO:0000256" key="7">
    <source>
        <dbReference type="ARBA" id="ARBA00022842"/>
    </source>
</evidence>
<dbReference type="PANTHER" id="PTHR46173">
    <property type="entry name" value="CCA TRNA NUCLEOTIDYLTRANSFERASE 1, MITOCHONDRIAL"/>
    <property type="match status" value="1"/>
</dbReference>
<keyword evidence="5" id="KW-0479">Metal-binding</keyword>
<sequence>MSIYLPDASWRHHNGLGHLIDVFGGDSMIRFVGGGVRDSLLKTAVSDIDCATRHHPEETVKLIKDAGFKAVPTGIQHGTVTAVLPSGPVEITSLRKDVSTDGRHATIAYSDSWQDDAMRRDFTINALYAEPNSSLIHDYFGGIADLEAGCVRFIGDPETRIAEDHLRILRYFRFQARFGRGIPDAASLAACIKRANDLMALSRERIASELIKILALPAPLAIITLMIQSGIFTPIIPEIRDNSLKQLKRLLEREKAYSVKGDPLLRLAALLPEDPELGRSIAQRLRFSKEQKKYLIALLTPTQDAPCALAWKIGKQAAIGHIVLFREEDALPSTMSLLQDWECPVFPLKGGDLIKKGLPAGPIVATTLQGIQQQWIEAGFPEAEWVHQKADQAIDQFLLAAK</sequence>
<gene>
    <name evidence="11" type="ordered locus">Zymop_0230</name>
</gene>
<dbReference type="Pfam" id="PF01743">
    <property type="entry name" value="PolyA_pol"/>
    <property type="match status" value="1"/>
</dbReference>
<dbReference type="PATRIC" id="fig|579138.3.peg.246"/>
<dbReference type="Gene3D" id="1.10.3090.10">
    <property type="entry name" value="cca-adding enzyme, domain 2"/>
    <property type="match status" value="1"/>
</dbReference>
<dbReference type="AlphaFoldDB" id="F8EU53"/>
<dbReference type="PANTHER" id="PTHR46173:SF1">
    <property type="entry name" value="CCA TRNA NUCLEOTIDYLTRANSFERASE 1, MITOCHONDRIAL"/>
    <property type="match status" value="1"/>
</dbReference>
<dbReference type="GO" id="GO:0000049">
    <property type="term" value="F:tRNA binding"/>
    <property type="evidence" value="ECO:0007669"/>
    <property type="project" value="TreeGrafter"/>
</dbReference>
<comment type="similarity">
    <text evidence="8">Belongs to the tRNA nucleotidyltransferase/poly(A) polymerase family.</text>
</comment>
<evidence type="ECO:0000256" key="4">
    <source>
        <dbReference type="ARBA" id="ARBA00022695"/>
    </source>
</evidence>